<sequence>MPSPKMRDAREEKDRAEAVNDGRACAQPSQADKVGKRGRRILRVIRMRTDGLRDFRVSPVPQIDFEAQARLRDAKAEIKQQ</sequence>
<accession>A0A239PVH2</accession>
<evidence type="ECO:0000313" key="3">
    <source>
        <dbReference type="Proteomes" id="UP000198346"/>
    </source>
</evidence>
<organism evidence="2 3">
    <name type="scientific">Amphiplicatus metriothermophilus</name>
    <dbReference type="NCBI Taxonomy" id="1519374"/>
    <lineage>
        <taxon>Bacteria</taxon>
        <taxon>Pseudomonadati</taxon>
        <taxon>Pseudomonadota</taxon>
        <taxon>Alphaproteobacteria</taxon>
        <taxon>Parvularculales</taxon>
        <taxon>Parvularculaceae</taxon>
        <taxon>Amphiplicatus</taxon>
    </lineage>
</organism>
<reference evidence="2 3" key="1">
    <citation type="submission" date="2017-07" db="EMBL/GenBank/DDBJ databases">
        <authorList>
            <person name="Sun Z.S."/>
            <person name="Albrecht U."/>
            <person name="Echele G."/>
            <person name="Lee C.C."/>
        </authorList>
    </citation>
    <scope>NUCLEOTIDE SEQUENCE [LARGE SCALE GENOMIC DNA]</scope>
    <source>
        <strain evidence="2 3">CGMCC 1.12710</strain>
    </source>
</reference>
<dbReference type="EMBL" id="FZQA01000004">
    <property type="protein sequence ID" value="SNT74255.1"/>
    <property type="molecule type" value="Genomic_DNA"/>
</dbReference>
<keyword evidence="3" id="KW-1185">Reference proteome</keyword>
<dbReference type="Proteomes" id="UP000198346">
    <property type="component" value="Unassembled WGS sequence"/>
</dbReference>
<gene>
    <name evidence="2" type="ORF">SAMN06297382_2166</name>
</gene>
<evidence type="ECO:0000313" key="2">
    <source>
        <dbReference type="EMBL" id="SNT74255.1"/>
    </source>
</evidence>
<dbReference type="AlphaFoldDB" id="A0A239PVH2"/>
<protein>
    <submittedName>
        <fullName evidence="2">Uncharacterized protein</fullName>
    </submittedName>
</protein>
<proteinExistence type="predicted"/>
<feature type="region of interest" description="Disordered" evidence="1">
    <location>
        <begin position="1"/>
        <end position="34"/>
    </location>
</feature>
<name>A0A239PVH2_9PROT</name>
<evidence type="ECO:0000256" key="1">
    <source>
        <dbReference type="SAM" id="MobiDB-lite"/>
    </source>
</evidence>
<feature type="compositionally biased region" description="Basic and acidic residues" evidence="1">
    <location>
        <begin position="1"/>
        <end position="20"/>
    </location>
</feature>